<reference evidence="5" key="1">
    <citation type="submission" date="2020-01" db="EMBL/GenBank/DDBJ databases">
        <title>Genome sequence of Kobresia littledalei, the first chromosome-level genome in the family Cyperaceae.</title>
        <authorList>
            <person name="Qu G."/>
        </authorList>
    </citation>
    <scope>NUCLEOTIDE SEQUENCE</scope>
    <source>
        <strain evidence="5">C.B.Clarke</strain>
        <tissue evidence="5">Leaf</tissue>
    </source>
</reference>
<evidence type="ECO:0000259" key="4">
    <source>
        <dbReference type="PROSITE" id="PS51916"/>
    </source>
</evidence>
<gene>
    <name evidence="5" type="ORF">FCM35_KLT04410</name>
</gene>
<proteinExistence type="predicted"/>
<keyword evidence="6" id="KW-1185">Reference proteome</keyword>
<dbReference type="CDD" id="cd21865">
    <property type="entry name" value="DEUBAD_NFRKB"/>
    <property type="match status" value="1"/>
</dbReference>
<feature type="domain" description="DEUBAD" evidence="4">
    <location>
        <begin position="60"/>
        <end position="173"/>
    </location>
</feature>
<evidence type="ECO:0000256" key="1">
    <source>
        <dbReference type="ARBA" id="ARBA00004123"/>
    </source>
</evidence>
<sequence>MVIASIKNRGSSNKGRKTEVTTESAIDFTQEDFGYKSDEIESVEVGCEVALFEGQICNVPYDLFNLPDLKDILSLEVWNSCLTEDERLSLAAYLPDMELHEFSLTVKQLLSGESICFGNPLDIFFYRLKGGFYSPRVTQMREFLLFLQRRAYYHSLKSYQDCMIKKFADMARMWSSIEPTIGTEERVKIWNNKRRQKPVVLVDLNASPVEEEPLPPPLVNNTKCVDETVNPLDVGSSPDTFEVNARKKAKGLIKVSQKEVKVNLLEKRILLRSPKGVLKIKSKNNSSSPIVPDLCGKITVDFLGSYSHTSQSLDLHDTWHQSSESSAHSFRSSVDVISSNSRASQIGGCVYEKNLLENFGRSESSVYENNHDLTEVPKLSLAKLSDSKHNFPITYKRKKAQRKLELVHPIVADHTENNMEAKPKI</sequence>
<dbReference type="InterPro" id="IPR024867">
    <property type="entry name" value="NFRKB"/>
</dbReference>
<dbReference type="AlphaFoldDB" id="A0A833R767"/>
<dbReference type="Proteomes" id="UP000623129">
    <property type="component" value="Unassembled WGS sequence"/>
</dbReference>
<dbReference type="InterPro" id="IPR044867">
    <property type="entry name" value="DEUBAD_dom"/>
</dbReference>
<comment type="subcellular location">
    <subcellularLocation>
        <location evidence="1">Nucleus</location>
    </subcellularLocation>
</comment>
<evidence type="ECO:0000256" key="2">
    <source>
        <dbReference type="ARBA" id="ARBA00023242"/>
    </source>
</evidence>
<feature type="region of interest" description="Disordered" evidence="3">
    <location>
        <begin position="1"/>
        <end position="20"/>
    </location>
</feature>
<protein>
    <submittedName>
        <fullName evidence="5">Nuclear factor related to kappa-B-binding protein</fullName>
    </submittedName>
</protein>
<dbReference type="GO" id="GO:0031011">
    <property type="term" value="C:Ino80 complex"/>
    <property type="evidence" value="ECO:0007669"/>
    <property type="project" value="InterPro"/>
</dbReference>
<name>A0A833R767_9POAL</name>
<dbReference type="PROSITE" id="PS51916">
    <property type="entry name" value="DEUBAD"/>
    <property type="match status" value="1"/>
</dbReference>
<dbReference type="OrthoDB" id="1938996at2759"/>
<comment type="caution">
    <text evidence="5">The sequence shown here is derived from an EMBL/GenBank/DDBJ whole genome shotgun (WGS) entry which is preliminary data.</text>
</comment>
<accession>A0A833R767</accession>
<organism evidence="5 6">
    <name type="scientific">Carex littledalei</name>
    <dbReference type="NCBI Taxonomy" id="544730"/>
    <lineage>
        <taxon>Eukaryota</taxon>
        <taxon>Viridiplantae</taxon>
        <taxon>Streptophyta</taxon>
        <taxon>Embryophyta</taxon>
        <taxon>Tracheophyta</taxon>
        <taxon>Spermatophyta</taxon>
        <taxon>Magnoliopsida</taxon>
        <taxon>Liliopsida</taxon>
        <taxon>Poales</taxon>
        <taxon>Cyperaceae</taxon>
        <taxon>Cyperoideae</taxon>
        <taxon>Cariceae</taxon>
        <taxon>Carex</taxon>
        <taxon>Carex subgen. Euthyceras</taxon>
    </lineage>
</organism>
<evidence type="ECO:0000256" key="3">
    <source>
        <dbReference type="SAM" id="MobiDB-lite"/>
    </source>
</evidence>
<evidence type="ECO:0000313" key="5">
    <source>
        <dbReference type="EMBL" id="KAF3331056.1"/>
    </source>
</evidence>
<keyword evidence="2" id="KW-0539">Nucleus</keyword>
<dbReference type="PANTHER" id="PTHR13052">
    <property type="entry name" value="NFRKB-RELATED"/>
    <property type="match status" value="1"/>
</dbReference>
<evidence type="ECO:0000313" key="6">
    <source>
        <dbReference type="Proteomes" id="UP000623129"/>
    </source>
</evidence>
<dbReference type="EMBL" id="SWLB01000013">
    <property type="protein sequence ID" value="KAF3331056.1"/>
    <property type="molecule type" value="Genomic_DNA"/>
</dbReference>
<dbReference type="PANTHER" id="PTHR13052:SF3">
    <property type="entry name" value="NUCLEAR FACTOR RELATED TO KAPPA-B-BINDING PROTEIN"/>
    <property type="match status" value="1"/>
</dbReference>